<dbReference type="EC" id="1.11.1.15" evidence="5"/>
<evidence type="ECO:0000313" key="5">
    <source>
        <dbReference type="EMBL" id="QDU83592.1"/>
    </source>
</evidence>
<gene>
    <name evidence="5" type="ORF">Pla163_06910</name>
</gene>
<evidence type="ECO:0000313" key="6">
    <source>
        <dbReference type="Proteomes" id="UP000319342"/>
    </source>
</evidence>
<evidence type="ECO:0000256" key="1">
    <source>
        <dbReference type="ARBA" id="ARBA00023002"/>
    </source>
</evidence>
<dbReference type="OrthoDB" id="9812811at2"/>
<name>A0A518CWH8_9BACT</name>
<dbReference type="InterPro" id="IPR000866">
    <property type="entry name" value="AhpC/TSA"/>
</dbReference>
<evidence type="ECO:0000256" key="3">
    <source>
        <dbReference type="PIRSR" id="PIRSR000239-1"/>
    </source>
</evidence>
<organism evidence="5 6">
    <name type="scientific">Rohdeia mirabilis</name>
    <dbReference type="NCBI Taxonomy" id="2528008"/>
    <lineage>
        <taxon>Bacteria</taxon>
        <taxon>Pseudomonadati</taxon>
        <taxon>Planctomycetota</taxon>
        <taxon>Planctomycetia</taxon>
        <taxon>Planctomycetia incertae sedis</taxon>
        <taxon>Rohdeia</taxon>
    </lineage>
</organism>
<dbReference type="EMBL" id="CP036290">
    <property type="protein sequence ID" value="QDU83592.1"/>
    <property type="molecule type" value="Genomic_DNA"/>
</dbReference>
<feature type="active site" description="Cysteine sulfenic acid (-SOH) intermediate; for peroxidase activity" evidence="3">
    <location>
        <position position="45"/>
    </location>
</feature>
<keyword evidence="2" id="KW-0676">Redox-active center</keyword>
<dbReference type="Gene3D" id="3.40.30.10">
    <property type="entry name" value="Glutaredoxin"/>
    <property type="match status" value="1"/>
</dbReference>
<dbReference type="InterPro" id="IPR013766">
    <property type="entry name" value="Thioredoxin_domain"/>
</dbReference>
<sequence>MAISVGTQAPDFTLKTQDEQDWKLSDHKGKNVVLLWYPLDWSPTCEGENCKISAEPLPGGDTVVVGISRDSTWSHKAWKASKGIRHDLLADPKLDVTAQYDLVHPAKFISHRATVVVDKTGKVAFSDVQESTGDERNWGPIHDVLAKLG</sequence>
<dbReference type="RefSeq" id="WP_145183566.1">
    <property type="nucleotide sequence ID" value="NZ_CP036290.1"/>
</dbReference>
<dbReference type="InterPro" id="IPR036249">
    <property type="entry name" value="Thioredoxin-like_sf"/>
</dbReference>
<dbReference type="GO" id="GO:0004601">
    <property type="term" value="F:peroxidase activity"/>
    <property type="evidence" value="ECO:0007669"/>
    <property type="project" value="UniProtKB-KW"/>
</dbReference>
<reference evidence="5 6" key="1">
    <citation type="submission" date="2019-02" db="EMBL/GenBank/DDBJ databases">
        <title>Deep-cultivation of Planctomycetes and their phenomic and genomic characterization uncovers novel biology.</title>
        <authorList>
            <person name="Wiegand S."/>
            <person name="Jogler M."/>
            <person name="Boedeker C."/>
            <person name="Pinto D."/>
            <person name="Vollmers J."/>
            <person name="Rivas-Marin E."/>
            <person name="Kohn T."/>
            <person name="Peeters S.H."/>
            <person name="Heuer A."/>
            <person name="Rast P."/>
            <person name="Oberbeckmann S."/>
            <person name="Bunk B."/>
            <person name="Jeske O."/>
            <person name="Meyerdierks A."/>
            <person name="Storesund J.E."/>
            <person name="Kallscheuer N."/>
            <person name="Luecker S."/>
            <person name="Lage O.M."/>
            <person name="Pohl T."/>
            <person name="Merkel B.J."/>
            <person name="Hornburger P."/>
            <person name="Mueller R.-W."/>
            <person name="Bruemmer F."/>
            <person name="Labrenz M."/>
            <person name="Spormann A.M."/>
            <person name="Op den Camp H."/>
            <person name="Overmann J."/>
            <person name="Amann R."/>
            <person name="Jetten M.S.M."/>
            <person name="Mascher T."/>
            <person name="Medema M.H."/>
            <person name="Devos D.P."/>
            <person name="Kaster A.-K."/>
            <person name="Ovreas L."/>
            <person name="Rohde M."/>
            <person name="Galperin M.Y."/>
            <person name="Jogler C."/>
        </authorList>
    </citation>
    <scope>NUCLEOTIDE SEQUENCE [LARGE SCALE GENOMIC DNA]</scope>
    <source>
        <strain evidence="5 6">Pla163</strain>
    </source>
</reference>
<dbReference type="AlphaFoldDB" id="A0A518CWH8"/>
<dbReference type="PANTHER" id="PTHR43110">
    <property type="entry name" value="THIOL PEROXIDASE"/>
    <property type="match status" value="1"/>
</dbReference>
<dbReference type="Proteomes" id="UP000319342">
    <property type="component" value="Chromosome"/>
</dbReference>
<keyword evidence="6" id="KW-1185">Reference proteome</keyword>
<dbReference type="PIRSF" id="PIRSF000239">
    <property type="entry name" value="AHPC"/>
    <property type="match status" value="1"/>
</dbReference>
<dbReference type="SUPFAM" id="SSF52833">
    <property type="entry name" value="Thioredoxin-like"/>
    <property type="match status" value="1"/>
</dbReference>
<dbReference type="InterPro" id="IPR024706">
    <property type="entry name" value="Peroxiredoxin_AhpC-typ"/>
</dbReference>
<dbReference type="PANTHER" id="PTHR43110:SF1">
    <property type="entry name" value="THIOL PEROXIDASE"/>
    <property type="match status" value="1"/>
</dbReference>
<feature type="domain" description="Thioredoxin" evidence="4">
    <location>
        <begin position="3"/>
        <end position="149"/>
    </location>
</feature>
<proteinExistence type="predicted"/>
<dbReference type="Pfam" id="PF00578">
    <property type="entry name" value="AhpC-TSA"/>
    <property type="match status" value="1"/>
</dbReference>
<protein>
    <submittedName>
        <fullName evidence="5">Peroxiredoxin</fullName>
        <ecNumber evidence="5">1.11.1.15</ecNumber>
    </submittedName>
</protein>
<evidence type="ECO:0000259" key="4">
    <source>
        <dbReference type="PROSITE" id="PS51352"/>
    </source>
</evidence>
<evidence type="ECO:0000256" key="2">
    <source>
        <dbReference type="ARBA" id="ARBA00023284"/>
    </source>
</evidence>
<accession>A0A518CWH8</accession>
<keyword evidence="1 5" id="KW-0560">Oxidoreductase</keyword>
<dbReference type="PROSITE" id="PS51352">
    <property type="entry name" value="THIOREDOXIN_2"/>
    <property type="match status" value="1"/>
</dbReference>
<keyword evidence="5" id="KW-0575">Peroxidase</keyword>
<dbReference type="InterPro" id="IPR050455">
    <property type="entry name" value="Tpx_Peroxidase_subfamily"/>
</dbReference>